<dbReference type="RefSeq" id="WP_091499189.1">
    <property type="nucleotide sequence ID" value="NZ_FOMH01000020.1"/>
</dbReference>
<dbReference type="GO" id="GO:0003677">
    <property type="term" value="F:DNA binding"/>
    <property type="evidence" value="ECO:0007669"/>
    <property type="project" value="UniProtKB-KW"/>
</dbReference>
<sequence length="136" mass="15806">MNTPKNATSYIQQVRFASKCKSEIASIMDAIYMISGKWRIPILLALMEGNKRFSEIQKEVHKIASKVLAHELKEMELNGFVKKKTDDQSHAKTEYQLTDYSSSLKPIIKSLRDFSIQHRKKMREESYETKNSLADY</sequence>
<dbReference type="PANTHER" id="PTHR33204:SF18">
    <property type="entry name" value="TRANSCRIPTIONAL REGULATORY PROTEIN"/>
    <property type="match status" value="1"/>
</dbReference>
<dbReference type="Proteomes" id="UP000199672">
    <property type="component" value="Unassembled WGS sequence"/>
</dbReference>
<evidence type="ECO:0000256" key="3">
    <source>
        <dbReference type="ARBA" id="ARBA00023163"/>
    </source>
</evidence>
<dbReference type="InterPro" id="IPR036390">
    <property type="entry name" value="WH_DNA-bd_sf"/>
</dbReference>
<reference evidence="6" key="1">
    <citation type="submission" date="2016-10" db="EMBL/GenBank/DDBJ databases">
        <authorList>
            <person name="Varghese N."/>
            <person name="Submissions S."/>
        </authorList>
    </citation>
    <scope>NUCLEOTIDE SEQUENCE [LARGE SCALE GENOMIC DNA]</scope>
    <source>
        <strain evidence="6">CGMCC 1.10370</strain>
    </source>
</reference>
<dbReference type="PROSITE" id="PS51118">
    <property type="entry name" value="HTH_HXLR"/>
    <property type="match status" value="1"/>
</dbReference>
<feature type="domain" description="HTH hxlR-type" evidence="4">
    <location>
        <begin position="20"/>
        <end position="123"/>
    </location>
</feature>
<evidence type="ECO:0000259" key="4">
    <source>
        <dbReference type="PROSITE" id="PS51118"/>
    </source>
</evidence>
<dbReference type="SUPFAM" id="SSF46785">
    <property type="entry name" value="Winged helix' DNA-binding domain"/>
    <property type="match status" value="1"/>
</dbReference>
<evidence type="ECO:0000313" key="6">
    <source>
        <dbReference type="Proteomes" id="UP000199672"/>
    </source>
</evidence>
<dbReference type="STRING" id="739143.SAMN05216297_12039"/>
<name>A0A1I1XNC7_9FLAO</name>
<accession>A0A1I1XNC7</accession>
<keyword evidence="1" id="KW-0805">Transcription regulation</keyword>
<keyword evidence="3" id="KW-0804">Transcription</keyword>
<gene>
    <name evidence="5" type="ORF">SAMN05216297_12039</name>
</gene>
<protein>
    <submittedName>
        <fullName evidence="5">Transcriptional regulator, HxlR family</fullName>
    </submittedName>
</protein>
<organism evidence="5 6">
    <name type="scientific">Flavobacterium phragmitis</name>
    <dbReference type="NCBI Taxonomy" id="739143"/>
    <lineage>
        <taxon>Bacteria</taxon>
        <taxon>Pseudomonadati</taxon>
        <taxon>Bacteroidota</taxon>
        <taxon>Flavobacteriia</taxon>
        <taxon>Flavobacteriales</taxon>
        <taxon>Flavobacteriaceae</taxon>
        <taxon>Flavobacterium</taxon>
    </lineage>
</organism>
<keyword evidence="2" id="KW-0238">DNA-binding</keyword>
<evidence type="ECO:0000256" key="1">
    <source>
        <dbReference type="ARBA" id="ARBA00023015"/>
    </source>
</evidence>
<dbReference type="InterPro" id="IPR002577">
    <property type="entry name" value="HTH_HxlR"/>
</dbReference>
<dbReference type="OrthoDB" id="769662at2"/>
<dbReference type="Pfam" id="PF01638">
    <property type="entry name" value="HxlR"/>
    <property type="match status" value="1"/>
</dbReference>
<dbReference type="AlphaFoldDB" id="A0A1I1XNC7"/>
<keyword evidence="6" id="KW-1185">Reference proteome</keyword>
<evidence type="ECO:0000256" key="2">
    <source>
        <dbReference type="ARBA" id="ARBA00023125"/>
    </source>
</evidence>
<dbReference type="PANTHER" id="PTHR33204">
    <property type="entry name" value="TRANSCRIPTIONAL REGULATOR, MARR FAMILY"/>
    <property type="match status" value="1"/>
</dbReference>
<dbReference type="InterPro" id="IPR036388">
    <property type="entry name" value="WH-like_DNA-bd_sf"/>
</dbReference>
<proteinExistence type="predicted"/>
<dbReference type="Gene3D" id="1.10.10.10">
    <property type="entry name" value="Winged helix-like DNA-binding domain superfamily/Winged helix DNA-binding domain"/>
    <property type="match status" value="1"/>
</dbReference>
<dbReference type="EMBL" id="FOMH01000020">
    <property type="protein sequence ID" value="SFE08862.1"/>
    <property type="molecule type" value="Genomic_DNA"/>
</dbReference>
<evidence type="ECO:0000313" key="5">
    <source>
        <dbReference type="EMBL" id="SFE08862.1"/>
    </source>
</evidence>